<dbReference type="AlphaFoldDB" id="A0AAV5V7Y5"/>
<gene>
    <name evidence="1" type="ORF">PFISCL1PPCAC_6788</name>
</gene>
<feature type="non-terminal residue" evidence="1">
    <location>
        <position position="69"/>
    </location>
</feature>
<accession>A0AAV5V7Y5</accession>
<organism evidence="1 2">
    <name type="scientific">Pristionchus fissidentatus</name>
    <dbReference type="NCBI Taxonomy" id="1538716"/>
    <lineage>
        <taxon>Eukaryota</taxon>
        <taxon>Metazoa</taxon>
        <taxon>Ecdysozoa</taxon>
        <taxon>Nematoda</taxon>
        <taxon>Chromadorea</taxon>
        <taxon>Rhabditida</taxon>
        <taxon>Rhabditina</taxon>
        <taxon>Diplogasteromorpha</taxon>
        <taxon>Diplogasteroidea</taxon>
        <taxon>Neodiplogasteridae</taxon>
        <taxon>Pristionchus</taxon>
    </lineage>
</organism>
<evidence type="ECO:0000313" key="1">
    <source>
        <dbReference type="EMBL" id="GMT15491.1"/>
    </source>
</evidence>
<feature type="non-terminal residue" evidence="1">
    <location>
        <position position="1"/>
    </location>
</feature>
<sequence>VCTSLRLCLECGVGSGPVYNIPTSPPLNAAFPTLPSDLFSQFDLNKINGKIDSSSFRHRRAVKEEEKEE</sequence>
<keyword evidence="2" id="KW-1185">Reference proteome</keyword>
<reference evidence="1" key="1">
    <citation type="submission" date="2023-10" db="EMBL/GenBank/DDBJ databases">
        <title>Genome assembly of Pristionchus species.</title>
        <authorList>
            <person name="Yoshida K."/>
            <person name="Sommer R.J."/>
        </authorList>
    </citation>
    <scope>NUCLEOTIDE SEQUENCE</scope>
    <source>
        <strain evidence="1">RS5133</strain>
    </source>
</reference>
<proteinExistence type="predicted"/>
<protein>
    <submittedName>
        <fullName evidence="1">Uncharacterized protein</fullName>
    </submittedName>
</protein>
<comment type="caution">
    <text evidence="1">The sequence shown here is derived from an EMBL/GenBank/DDBJ whole genome shotgun (WGS) entry which is preliminary data.</text>
</comment>
<name>A0AAV5V7Y5_9BILA</name>
<dbReference type="Proteomes" id="UP001432322">
    <property type="component" value="Unassembled WGS sequence"/>
</dbReference>
<evidence type="ECO:0000313" key="2">
    <source>
        <dbReference type="Proteomes" id="UP001432322"/>
    </source>
</evidence>
<dbReference type="EMBL" id="BTSY01000002">
    <property type="protein sequence ID" value="GMT15491.1"/>
    <property type="molecule type" value="Genomic_DNA"/>
</dbReference>